<dbReference type="Proteomes" id="UP000199031">
    <property type="component" value="Unassembled WGS sequence"/>
</dbReference>
<dbReference type="AlphaFoldDB" id="A0A1I5ZBW7"/>
<feature type="signal peptide" evidence="5">
    <location>
        <begin position="1"/>
        <end position="22"/>
    </location>
</feature>
<dbReference type="GO" id="GO:0030313">
    <property type="term" value="C:cell envelope"/>
    <property type="evidence" value="ECO:0007669"/>
    <property type="project" value="UniProtKB-SubCell"/>
</dbReference>
<reference evidence="7 8" key="1">
    <citation type="submission" date="2016-10" db="EMBL/GenBank/DDBJ databases">
        <authorList>
            <person name="de Groot N.N."/>
        </authorList>
    </citation>
    <scope>NUCLEOTIDE SEQUENCE [LARGE SCALE GENOMIC DNA]</scope>
    <source>
        <strain evidence="7 8">DSM 28286</strain>
    </source>
</reference>
<keyword evidence="4" id="KW-0676">Redox-active center</keyword>
<evidence type="ECO:0000256" key="5">
    <source>
        <dbReference type="SAM" id="SignalP"/>
    </source>
</evidence>
<evidence type="ECO:0000256" key="1">
    <source>
        <dbReference type="ARBA" id="ARBA00004196"/>
    </source>
</evidence>
<protein>
    <submittedName>
        <fullName evidence="7">Peroxiredoxin</fullName>
    </submittedName>
</protein>
<dbReference type="InterPro" id="IPR036249">
    <property type="entry name" value="Thioredoxin-like_sf"/>
</dbReference>
<dbReference type="InterPro" id="IPR013766">
    <property type="entry name" value="Thioredoxin_domain"/>
</dbReference>
<keyword evidence="8" id="KW-1185">Reference proteome</keyword>
<dbReference type="GO" id="GO:0016491">
    <property type="term" value="F:oxidoreductase activity"/>
    <property type="evidence" value="ECO:0007669"/>
    <property type="project" value="InterPro"/>
</dbReference>
<evidence type="ECO:0000313" key="8">
    <source>
        <dbReference type="Proteomes" id="UP000199031"/>
    </source>
</evidence>
<dbReference type="GO" id="GO:0016209">
    <property type="term" value="F:antioxidant activity"/>
    <property type="evidence" value="ECO:0007669"/>
    <property type="project" value="InterPro"/>
</dbReference>
<dbReference type="OrthoDB" id="6399635at2"/>
<evidence type="ECO:0000259" key="6">
    <source>
        <dbReference type="PROSITE" id="PS51352"/>
    </source>
</evidence>
<dbReference type="STRING" id="1465490.SAMN05444277_1192"/>
<dbReference type="PANTHER" id="PTHR42852:SF6">
    <property type="entry name" value="THIOL:DISULFIDE INTERCHANGE PROTEIN DSBE"/>
    <property type="match status" value="1"/>
</dbReference>
<dbReference type="InterPro" id="IPR025380">
    <property type="entry name" value="DUF4369"/>
</dbReference>
<accession>A0A1I5ZBW7</accession>
<dbReference type="GO" id="GO:0017004">
    <property type="term" value="P:cytochrome complex assembly"/>
    <property type="evidence" value="ECO:0007669"/>
    <property type="project" value="UniProtKB-KW"/>
</dbReference>
<evidence type="ECO:0000313" key="7">
    <source>
        <dbReference type="EMBL" id="SFQ53933.1"/>
    </source>
</evidence>
<sequence length="365" mass="40866">MNAIMMRKWIFMLLLLPAIANAQDKKNFLITGHITSVPESTQVILLGFNGTDTLATSTVQNGIFKLSGAVDNIDARIILFPSLQRRVVVFMGGDTVNINGSSENDMVITGSPSNIEYEEFLYDIKPINDYVSYYRNQVMSATSQGLHDSASIMLNTAYNIYQNSIDRFLQRKKNSPVAALLLAYSYDTDPNRDVLLLEKRYAQLGGPALKSQFATNLSEVIKRDKIGAVGTQSIEFSQPDTSGKKVSFSQFKGKYVLIDFWASWCKPCRLENPNVVAAYNKYKDKNFTVLGVSLDADKASWLKAIHADNLSWTHVSDLKQFQNAVAEMYHIDMIPQNILVDPNGKIIARNLRGDALEQKLKEVLN</sequence>
<keyword evidence="3" id="KW-1015">Disulfide bond</keyword>
<dbReference type="Pfam" id="PF14289">
    <property type="entry name" value="DUF4369"/>
    <property type="match status" value="1"/>
</dbReference>
<gene>
    <name evidence="7" type="ORF">SAMN05444277_1192</name>
</gene>
<dbReference type="PROSITE" id="PS51352">
    <property type="entry name" value="THIOREDOXIN_2"/>
    <property type="match status" value="1"/>
</dbReference>
<evidence type="ECO:0000256" key="2">
    <source>
        <dbReference type="ARBA" id="ARBA00022748"/>
    </source>
</evidence>
<evidence type="ECO:0000256" key="3">
    <source>
        <dbReference type="ARBA" id="ARBA00023157"/>
    </source>
</evidence>
<dbReference type="EMBL" id="FOXQ01000019">
    <property type="protein sequence ID" value="SFQ53933.1"/>
    <property type="molecule type" value="Genomic_DNA"/>
</dbReference>
<dbReference type="InterPro" id="IPR000866">
    <property type="entry name" value="AhpC/TSA"/>
</dbReference>
<feature type="chain" id="PRO_5011796821" evidence="5">
    <location>
        <begin position="23"/>
        <end position="365"/>
    </location>
</feature>
<evidence type="ECO:0000256" key="4">
    <source>
        <dbReference type="ARBA" id="ARBA00023284"/>
    </source>
</evidence>
<dbReference type="InterPro" id="IPR050553">
    <property type="entry name" value="Thioredoxin_ResA/DsbE_sf"/>
</dbReference>
<comment type="subcellular location">
    <subcellularLocation>
        <location evidence="1">Cell envelope</location>
    </subcellularLocation>
</comment>
<feature type="domain" description="Thioredoxin" evidence="6">
    <location>
        <begin position="227"/>
        <end position="365"/>
    </location>
</feature>
<organism evidence="7 8">
    <name type="scientific">Parafilimonas terrae</name>
    <dbReference type="NCBI Taxonomy" id="1465490"/>
    <lineage>
        <taxon>Bacteria</taxon>
        <taxon>Pseudomonadati</taxon>
        <taxon>Bacteroidota</taxon>
        <taxon>Chitinophagia</taxon>
        <taxon>Chitinophagales</taxon>
        <taxon>Chitinophagaceae</taxon>
        <taxon>Parafilimonas</taxon>
    </lineage>
</organism>
<dbReference type="Gene3D" id="3.40.30.10">
    <property type="entry name" value="Glutaredoxin"/>
    <property type="match status" value="1"/>
</dbReference>
<dbReference type="PANTHER" id="PTHR42852">
    <property type="entry name" value="THIOL:DISULFIDE INTERCHANGE PROTEIN DSBE"/>
    <property type="match status" value="1"/>
</dbReference>
<dbReference type="CDD" id="cd02966">
    <property type="entry name" value="TlpA_like_family"/>
    <property type="match status" value="1"/>
</dbReference>
<dbReference type="SUPFAM" id="SSF52833">
    <property type="entry name" value="Thioredoxin-like"/>
    <property type="match status" value="1"/>
</dbReference>
<dbReference type="Pfam" id="PF00578">
    <property type="entry name" value="AhpC-TSA"/>
    <property type="match status" value="1"/>
</dbReference>
<keyword evidence="2" id="KW-0201">Cytochrome c-type biogenesis</keyword>
<dbReference type="RefSeq" id="WP_090663023.1">
    <property type="nucleotide sequence ID" value="NZ_FOXQ01000019.1"/>
</dbReference>
<proteinExistence type="predicted"/>
<name>A0A1I5ZBW7_9BACT</name>
<keyword evidence="5" id="KW-0732">Signal</keyword>